<keyword evidence="1" id="KW-1185">Reference proteome</keyword>
<sequence length="75" mass="7703">MPIGLSASASALFHRDRASTLDSMSGRLVRSSILVGSSVVEAVAFAASPACWCDTTKAYVGCQAVSSMDASSFIV</sequence>
<dbReference type="AlphaFoldDB" id="A0A914WDA2"/>
<dbReference type="WBParaSite" id="PSAMB.scaffold3598size17641.g22039.t1">
    <property type="protein sequence ID" value="PSAMB.scaffold3598size17641.g22039.t1"/>
    <property type="gene ID" value="PSAMB.scaffold3598size17641.g22039"/>
</dbReference>
<proteinExistence type="predicted"/>
<evidence type="ECO:0000313" key="1">
    <source>
        <dbReference type="Proteomes" id="UP000887566"/>
    </source>
</evidence>
<organism evidence="1 2">
    <name type="scientific">Plectus sambesii</name>
    <dbReference type="NCBI Taxonomy" id="2011161"/>
    <lineage>
        <taxon>Eukaryota</taxon>
        <taxon>Metazoa</taxon>
        <taxon>Ecdysozoa</taxon>
        <taxon>Nematoda</taxon>
        <taxon>Chromadorea</taxon>
        <taxon>Plectida</taxon>
        <taxon>Plectina</taxon>
        <taxon>Plectoidea</taxon>
        <taxon>Plectidae</taxon>
        <taxon>Plectus</taxon>
    </lineage>
</organism>
<accession>A0A914WDA2</accession>
<evidence type="ECO:0000313" key="2">
    <source>
        <dbReference type="WBParaSite" id="PSAMB.scaffold3598size17641.g22039.t1"/>
    </source>
</evidence>
<reference evidence="2" key="1">
    <citation type="submission" date="2022-11" db="UniProtKB">
        <authorList>
            <consortium name="WormBaseParasite"/>
        </authorList>
    </citation>
    <scope>IDENTIFICATION</scope>
</reference>
<protein>
    <submittedName>
        <fullName evidence="2">Uncharacterized protein</fullName>
    </submittedName>
</protein>
<name>A0A914WDA2_9BILA</name>
<dbReference type="Proteomes" id="UP000887566">
    <property type="component" value="Unplaced"/>
</dbReference>